<reference evidence="2" key="1">
    <citation type="journal article" date="2022" name="Mol. Ecol. Resour.">
        <title>The genomes of chicory, endive, great burdock and yacon provide insights into Asteraceae palaeo-polyploidization history and plant inulin production.</title>
        <authorList>
            <person name="Fan W."/>
            <person name="Wang S."/>
            <person name="Wang H."/>
            <person name="Wang A."/>
            <person name="Jiang F."/>
            <person name="Liu H."/>
            <person name="Zhao H."/>
            <person name="Xu D."/>
            <person name="Zhang Y."/>
        </authorList>
    </citation>
    <scope>NUCLEOTIDE SEQUENCE [LARGE SCALE GENOMIC DNA]</scope>
    <source>
        <strain evidence="2">cv. Yunnan</strain>
    </source>
</reference>
<organism evidence="1 2">
    <name type="scientific">Smallanthus sonchifolius</name>
    <dbReference type="NCBI Taxonomy" id="185202"/>
    <lineage>
        <taxon>Eukaryota</taxon>
        <taxon>Viridiplantae</taxon>
        <taxon>Streptophyta</taxon>
        <taxon>Embryophyta</taxon>
        <taxon>Tracheophyta</taxon>
        <taxon>Spermatophyta</taxon>
        <taxon>Magnoliopsida</taxon>
        <taxon>eudicotyledons</taxon>
        <taxon>Gunneridae</taxon>
        <taxon>Pentapetalae</taxon>
        <taxon>asterids</taxon>
        <taxon>campanulids</taxon>
        <taxon>Asterales</taxon>
        <taxon>Asteraceae</taxon>
        <taxon>Asteroideae</taxon>
        <taxon>Heliantheae alliance</taxon>
        <taxon>Millerieae</taxon>
        <taxon>Smallanthus</taxon>
    </lineage>
</organism>
<dbReference type="Proteomes" id="UP001056120">
    <property type="component" value="Linkage Group LG12"/>
</dbReference>
<comment type="caution">
    <text evidence="1">The sequence shown here is derived from an EMBL/GenBank/DDBJ whole genome shotgun (WGS) entry which is preliminary data.</text>
</comment>
<accession>A0ACB9HE56</accession>
<evidence type="ECO:0000313" key="1">
    <source>
        <dbReference type="EMBL" id="KAI3794154.1"/>
    </source>
</evidence>
<keyword evidence="2" id="KW-1185">Reference proteome</keyword>
<reference evidence="1 2" key="2">
    <citation type="journal article" date="2022" name="Mol. Ecol. Resour.">
        <title>The genomes of chicory, endive, great burdock and yacon provide insights into Asteraceae paleo-polyploidization history and plant inulin production.</title>
        <authorList>
            <person name="Fan W."/>
            <person name="Wang S."/>
            <person name="Wang H."/>
            <person name="Wang A."/>
            <person name="Jiang F."/>
            <person name="Liu H."/>
            <person name="Zhao H."/>
            <person name="Xu D."/>
            <person name="Zhang Y."/>
        </authorList>
    </citation>
    <scope>NUCLEOTIDE SEQUENCE [LARGE SCALE GENOMIC DNA]</scope>
    <source>
        <strain evidence="2">cv. Yunnan</strain>
        <tissue evidence="1">Leaves</tissue>
    </source>
</reference>
<dbReference type="EMBL" id="CM042029">
    <property type="protein sequence ID" value="KAI3794154.1"/>
    <property type="molecule type" value="Genomic_DNA"/>
</dbReference>
<gene>
    <name evidence="1" type="ORF">L1987_36782</name>
</gene>
<name>A0ACB9HE56_9ASTR</name>
<sequence length="127" mass="14592">MEFDPNRKIFKKLTDSDTGYNGKVHLPMRSLKNNLIDCMSPDLKRRVSEEKEAIEVVLHSVIDGSTSNVKLKLESTGYAFRKFYPVITSFELKDGDFLEFYPVVGEVSEPVNMEFRFSHNSPIDHTT</sequence>
<proteinExistence type="predicted"/>
<evidence type="ECO:0000313" key="2">
    <source>
        <dbReference type="Proteomes" id="UP001056120"/>
    </source>
</evidence>
<protein>
    <submittedName>
        <fullName evidence="1">Uncharacterized protein</fullName>
    </submittedName>
</protein>